<dbReference type="FunFam" id="3.50.50.60:FF:000123">
    <property type="entry name" value="2-octaprenyl-6-methoxyphenyl hydroxylase"/>
    <property type="match status" value="1"/>
</dbReference>
<comment type="pathway">
    <text evidence="2">Cofactor biosynthesis; ubiquinone biosynthesis.</text>
</comment>
<organism evidence="10 11">
    <name type="scientific">Pseudescherichia vulneris NBRC 102420</name>
    <dbReference type="NCBI Taxonomy" id="1115515"/>
    <lineage>
        <taxon>Bacteria</taxon>
        <taxon>Pseudomonadati</taxon>
        <taxon>Pseudomonadota</taxon>
        <taxon>Gammaproteobacteria</taxon>
        <taxon>Enterobacterales</taxon>
        <taxon>Enterobacteriaceae</taxon>
        <taxon>Pseudescherichia</taxon>
    </lineage>
</organism>
<gene>
    <name evidence="10" type="primary">ubiH</name>
    <name evidence="10" type="ORF">EV102420_02_02760</name>
</gene>
<dbReference type="NCBIfam" id="TIGR01988">
    <property type="entry name" value="Ubi-OHases"/>
    <property type="match status" value="1"/>
</dbReference>
<dbReference type="Pfam" id="PF01494">
    <property type="entry name" value="FAD_binding_3"/>
    <property type="match status" value="1"/>
</dbReference>
<reference evidence="10 11" key="1">
    <citation type="submission" date="2014-09" db="EMBL/GenBank/DDBJ databases">
        <title>Whole genome shotgun sequence of Escherichia vulneris NBRC 102420.</title>
        <authorList>
            <person name="Yoshida Y."/>
            <person name="Hosoyama A."/>
            <person name="Tsuchikane K."/>
            <person name="Ohji S."/>
            <person name="Ichikawa N."/>
            <person name="Kimura A."/>
            <person name="Yamazoe A."/>
            <person name="Ezaki T."/>
            <person name="Fujita N."/>
        </authorList>
    </citation>
    <scope>NUCLEOTIDE SEQUENCE [LARGE SCALE GENOMIC DNA]</scope>
    <source>
        <strain evidence="10 11">NBRC 102420</strain>
    </source>
</reference>
<accession>A0A090UVX5</accession>
<dbReference type="GO" id="GO:0110142">
    <property type="term" value="C:ubiquinone biosynthesis complex"/>
    <property type="evidence" value="ECO:0007669"/>
    <property type="project" value="UniProtKB-ARBA"/>
</dbReference>
<dbReference type="FunFam" id="3.50.50.60:FF:000021">
    <property type="entry name" value="Ubiquinone biosynthesis monooxygenase COQ6"/>
    <property type="match status" value="1"/>
</dbReference>
<dbReference type="GO" id="GO:0008681">
    <property type="term" value="F:2-octaprenyl-6-methoxyphenol hydroxylase activity"/>
    <property type="evidence" value="ECO:0007669"/>
    <property type="project" value="InterPro"/>
</dbReference>
<dbReference type="SUPFAM" id="SSF51905">
    <property type="entry name" value="FAD/NAD(P)-binding domain"/>
    <property type="match status" value="1"/>
</dbReference>
<sequence>MSVIIVGGGMTGATLALAISRLTHGTLPVHLIEATAPEAQAHPGFDARAIALAEGTCQHLARIGIWQHIAQCATPITTVHVSDRGHAGFVTLEAQDYRVDALGHVVELHEVGQRLFSLLRRAPGVTLHCPDRVSDFTRSEEGVSVTLESGKTLQGNLLVAADGSRSALAAQCGIGWQQTPYHQAAVIANVTTSVAGQGRAFERFTEHGPLALLPMSQGRYSLVWCHPLEKRDEVMAWSDERFCHELQSAFGWRLGRIVHTGTRNAYPLALTTASSPVSHRVALVGNAAQTLHPIAGQGFNLGMRDVMSLAETLADARAENTDIGSWSVLHGYQQRRQSDKEATIGVTDGLVQLFANRWSPLVAGRNAGLMAMELFTPARDVLAQRTLGWVAR</sequence>
<dbReference type="Gene3D" id="3.50.50.60">
    <property type="entry name" value="FAD/NAD(P)-binding domain"/>
    <property type="match status" value="2"/>
</dbReference>
<dbReference type="Proteomes" id="UP000029462">
    <property type="component" value="Unassembled WGS sequence"/>
</dbReference>
<dbReference type="PROSITE" id="PS01304">
    <property type="entry name" value="UBIH"/>
    <property type="match status" value="1"/>
</dbReference>
<comment type="cofactor">
    <cofactor evidence="1">
        <name>FAD</name>
        <dbReference type="ChEBI" id="CHEBI:57692"/>
    </cofactor>
</comment>
<comment type="caution">
    <text evidence="10">The sequence shown here is derived from an EMBL/GenBank/DDBJ whole genome shotgun (WGS) entry which is preliminary data.</text>
</comment>
<evidence type="ECO:0000256" key="8">
    <source>
        <dbReference type="ARBA" id="ARBA00065734"/>
    </source>
</evidence>
<evidence type="ECO:0000256" key="3">
    <source>
        <dbReference type="ARBA" id="ARBA00005349"/>
    </source>
</evidence>
<dbReference type="NCBIfam" id="TIGR01984">
    <property type="entry name" value="UbiH"/>
    <property type="match status" value="1"/>
</dbReference>
<dbReference type="GO" id="GO:0071949">
    <property type="term" value="F:FAD binding"/>
    <property type="evidence" value="ECO:0007669"/>
    <property type="project" value="InterPro"/>
</dbReference>
<dbReference type="GO" id="GO:0006744">
    <property type="term" value="P:ubiquinone biosynthetic process"/>
    <property type="evidence" value="ECO:0007669"/>
    <property type="project" value="UniProtKB-UniPathway"/>
</dbReference>
<evidence type="ECO:0000313" key="10">
    <source>
        <dbReference type="EMBL" id="GAL56671.1"/>
    </source>
</evidence>
<evidence type="ECO:0000256" key="7">
    <source>
        <dbReference type="ARBA" id="ARBA00023033"/>
    </source>
</evidence>
<dbReference type="PRINTS" id="PR00420">
    <property type="entry name" value="RNGMNOXGNASE"/>
</dbReference>
<dbReference type="NCBIfam" id="NF004356">
    <property type="entry name" value="PRK05732.1"/>
    <property type="match status" value="1"/>
</dbReference>
<feature type="domain" description="FAD-binding" evidence="9">
    <location>
        <begin position="2"/>
        <end position="337"/>
    </location>
</feature>
<proteinExistence type="inferred from homology"/>
<dbReference type="InterPro" id="IPR051205">
    <property type="entry name" value="UbiH/COQ6_monooxygenase"/>
</dbReference>
<dbReference type="PANTHER" id="PTHR43876:SF8">
    <property type="entry name" value="2-OCTAPRENYL-6-METHOXYPHENOL HYDROXYLASE"/>
    <property type="match status" value="1"/>
</dbReference>
<dbReference type="InterPro" id="IPR002938">
    <property type="entry name" value="FAD-bd"/>
</dbReference>
<dbReference type="InterPro" id="IPR010971">
    <property type="entry name" value="UbiH/COQ6"/>
</dbReference>
<evidence type="ECO:0000256" key="4">
    <source>
        <dbReference type="ARBA" id="ARBA00022630"/>
    </source>
</evidence>
<name>A0A090UVX5_PSEVU</name>
<evidence type="ECO:0000313" key="11">
    <source>
        <dbReference type="Proteomes" id="UP000029462"/>
    </source>
</evidence>
<keyword evidence="7" id="KW-0503">Monooxygenase</keyword>
<keyword evidence="6" id="KW-0560">Oxidoreductase</keyword>
<evidence type="ECO:0000256" key="1">
    <source>
        <dbReference type="ARBA" id="ARBA00001974"/>
    </source>
</evidence>
<comment type="subunit">
    <text evidence="8">Component of the Ubi complex metabolon, which regroups five ubiquinone biosynthesis proteins (UbiE, UbiF, UbiG, UbiH and UbiI) and two accessory factors (UbiK and the lipid-binding protein UbiJ).</text>
</comment>
<dbReference type="RefSeq" id="WP_042388051.1">
    <property type="nucleotide sequence ID" value="NZ_BBMZ01000002.1"/>
</dbReference>
<dbReference type="EMBL" id="BBMZ01000002">
    <property type="protein sequence ID" value="GAL56671.1"/>
    <property type="molecule type" value="Genomic_DNA"/>
</dbReference>
<dbReference type="OrthoDB" id="9769565at2"/>
<dbReference type="eggNOG" id="COG0654">
    <property type="taxonomic scope" value="Bacteria"/>
</dbReference>
<dbReference type="InterPro" id="IPR011295">
    <property type="entry name" value="UbiH"/>
</dbReference>
<evidence type="ECO:0000256" key="5">
    <source>
        <dbReference type="ARBA" id="ARBA00022827"/>
    </source>
</evidence>
<dbReference type="AlphaFoldDB" id="A0A090UVX5"/>
<keyword evidence="4" id="KW-0285">Flavoprotein</keyword>
<evidence type="ECO:0000256" key="2">
    <source>
        <dbReference type="ARBA" id="ARBA00004749"/>
    </source>
</evidence>
<dbReference type="STRING" id="1115515.EV102420_02_02760"/>
<dbReference type="UniPathway" id="UPA00232"/>
<dbReference type="InterPro" id="IPR036188">
    <property type="entry name" value="FAD/NAD-bd_sf"/>
</dbReference>
<keyword evidence="11" id="KW-1185">Reference proteome</keyword>
<keyword evidence="5" id="KW-0274">FAD</keyword>
<evidence type="ECO:0000259" key="9">
    <source>
        <dbReference type="Pfam" id="PF01494"/>
    </source>
</evidence>
<protein>
    <submittedName>
        <fullName evidence="10">2-octaprenyl-6-methoxyphenol hydroxylase</fullName>
    </submittedName>
</protein>
<evidence type="ECO:0000256" key="6">
    <source>
        <dbReference type="ARBA" id="ARBA00023002"/>
    </source>
</evidence>
<dbReference type="InterPro" id="IPR018168">
    <property type="entry name" value="Ubi_Hdrlase_CS"/>
</dbReference>
<dbReference type="PANTHER" id="PTHR43876">
    <property type="entry name" value="UBIQUINONE BIOSYNTHESIS MONOOXYGENASE COQ6, MITOCHONDRIAL"/>
    <property type="match status" value="1"/>
</dbReference>
<comment type="similarity">
    <text evidence="3">Belongs to the UbiH/COQ6 family.</text>
</comment>